<evidence type="ECO:0000313" key="3">
    <source>
        <dbReference type="Proteomes" id="UP001218218"/>
    </source>
</evidence>
<dbReference type="AlphaFoldDB" id="A0AAD6ZD01"/>
<comment type="caution">
    <text evidence="2">The sequence shown here is derived from an EMBL/GenBank/DDBJ whole genome shotgun (WGS) entry which is preliminary data.</text>
</comment>
<protein>
    <submittedName>
        <fullName evidence="2">Uncharacterized protein</fullName>
    </submittedName>
</protein>
<accession>A0AAD6ZD01</accession>
<evidence type="ECO:0000313" key="2">
    <source>
        <dbReference type="EMBL" id="KAJ7318156.1"/>
    </source>
</evidence>
<dbReference type="EMBL" id="JARIHO010000059">
    <property type="protein sequence ID" value="KAJ7318156.1"/>
    <property type="molecule type" value="Genomic_DNA"/>
</dbReference>
<evidence type="ECO:0000256" key="1">
    <source>
        <dbReference type="SAM" id="MobiDB-lite"/>
    </source>
</evidence>
<gene>
    <name evidence="2" type="ORF">DFH08DRAFT_401539</name>
</gene>
<reference evidence="2" key="1">
    <citation type="submission" date="2023-03" db="EMBL/GenBank/DDBJ databases">
        <title>Massive genome expansion in bonnet fungi (Mycena s.s.) driven by repeated elements and novel gene families across ecological guilds.</title>
        <authorList>
            <consortium name="Lawrence Berkeley National Laboratory"/>
            <person name="Harder C.B."/>
            <person name="Miyauchi S."/>
            <person name="Viragh M."/>
            <person name="Kuo A."/>
            <person name="Thoen E."/>
            <person name="Andreopoulos B."/>
            <person name="Lu D."/>
            <person name="Skrede I."/>
            <person name="Drula E."/>
            <person name="Henrissat B."/>
            <person name="Morin E."/>
            <person name="Kohler A."/>
            <person name="Barry K."/>
            <person name="LaButti K."/>
            <person name="Morin E."/>
            <person name="Salamov A."/>
            <person name="Lipzen A."/>
            <person name="Mereny Z."/>
            <person name="Hegedus B."/>
            <person name="Baldrian P."/>
            <person name="Stursova M."/>
            <person name="Weitz H."/>
            <person name="Taylor A."/>
            <person name="Grigoriev I.V."/>
            <person name="Nagy L.G."/>
            <person name="Martin F."/>
            <person name="Kauserud H."/>
        </authorList>
    </citation>
    <scope>NUCLEOTIDE SEQUENCE</scope>
    <source>
        <strain evidence="2">CBHHK002</strain>
    </source>
</reference>
<dbReference type="Proteomes" id="UP001218218">
    <property type="component" value="Unassembled WGS sequence"/>
</dbReference>
<proteinExistence type="predicted"/>
<sequence length="183" mass="20472">MGALRSTRGLSGLDGGSDKSVTENLRRSLPRWHTKDTQHRGHKNERQPPYSRGPNIAAIVSVDVVAWILAVSIFCVSRDVHASKSGLAVRRKKTSRPSAARRPNLSIGSCTMYHLVISTFRELPLAHHHLLLSLAQRQRMKFLGTSFDGLLSPPARFRSFSTVRSCGEISFLRRRLRSSTTQK</sequence>
<name>A0AAD6ZD01_9AGAR</name>
<feature type="compositionally biased region" description="Basic and acidic residues" evidence="1">
    <location>
        <begin position="16"/>
        <end position="26"/>
    </location>
</feature>
<keyword evidence="3" id="KW-1185">Reference proteome</keyword>
<feature type="region of interest" description="Disordered" evidence="1">
    <location>
        <begin position="1"/>
        <end position="52"/>
    </location>
</feature>
<organism evidence="2 3">
    <name type="scientific">Mycena albidolilacea</name>
    <dbReference type="NCBI Taxonomy" id="1033008"/>
    <lineage>
        <taxon>Eukaryota</taxon>
        <taxon>Fungi</taxon>
        <taxon>Dikarya</taxon>
        <taxon>Basidiomycota</taxon>
        <taxon>Agaricomycotina</taxon>
        <taxon>Agaricomycetes</taxon>
        <taxon>Agaricomycetidae</taxon>
        <taxon>Agaricales</taxon>
        <taxon>Marasmiineae</taxon>
        <taxon>Mycenaceae</taxon>
        <taxon>Mycena</taxon>
    </lineage>
</organism>